<dbReference type="Proteomes" id="UP001148786">
    <property type="component" value="Unassembled WGS sequence"/>
</dbReference>
<comment type="subcellular location">
    <subcellularLocation>
        <location evidence="1">Membrane</location>
        <topology evidence="1">Multi-pass membrane protein</topology>
    </subcellularLocation>
</comment>
<evidence type="ECO:0000256" key="4">
    <source>
        <dbReference type="ARBA" id="ARBA00023136"/>
    </source>
</evidence>
<gene>
    <name evidence="7" type="ORF">NLJ89_g3641</name>
</gene>
<feature type="transmembrane region" description="Helical" evidence="6">
    <location>
        <begin position="201"/>
        <end position="221"/>
    </location>
</feature>
<name>A0A9W8K9N8_9AGAR</name>
<dbReference type="AlphaFoldDB" id="A0A9W8K9N8"/>
<protein>
    <recommendedName>
        <fullName evidence="9">Tetraspanin Tsp2</fullName>
    </recommendedName>
</protein>
<dbReference type="GO" id="GO:0016020">
    <property type="term" value="C:membrane"/>
    <property type="evidence" value="ECO:0007669"/>
    <property type="project" value="UniProtKB-SubCell"/>
</dbReference>
<comment type="caution">
    <text evidence="7">The sequence shown here is derived from an EMBL/GenBank/DDBJ whole genome shotgun (WGS) entry which is preliminary data.</text>
</comment>
<reference evidence="7" key="1">
    <citation type="submission" date="2022-07" db="EMBL/GenBank/DDBJ databases">
        <title>Genome Sequence of Agrocybe chaxingu.</title>
        <authorList>
            <person name="Buettner E."/>
        </authorList>
    </citation>
    <scope>NUCLEOTIDE SEQUENCE</scope>
    <source>
        <strain evidence="7">MP-N11</strain>
    </source>
</reference>
<accession>A0A9W8K9N8</accession>
<evidence type="ECO:0000313" key="8">
    <source>
        <dbReference type="Proteomes" id="UP001148786"/>
    </source>
</evidence>
<feature type="compositionally biased region" description="Acidic residues" evidence="5">
    <location>
        <begin position="508"/>
        <end position="521"/>
    </location>
</feature>
<evidence type="ECO:0000256" key="2">
    <source>
        <dbReference type="ARBA" id="ARBA00022692"/>
    </source>
</evidence>
<evidence type="ECO:0008006" key="9">
    <source>
        <dbReference type="Google" id="ProtNLM"/>
    </source>
</evidence>
<dbReference type="InterPro" id="IPR018499">
    <property type="entry name" value="Tetraspanin/Peripherin"/>
</dbReference>
<feature type="transmembrane region" description="Helical" evidence="6">
    <location>
        <begin position="724"/>
        <end position="746"/>
    </location>
</feature>
<feature type="transmembrane region" description="Helical" evidence="6">
    <location>
        <begin position="822"/>
        <end position="845"/>
    </location>
</feature>
<evidence type="ECO:0000256" key="3">
    <source>
        <dbReference type="ARBA" id="ARBA00022989"/>
    </source>
</evidence>
<evidence type="ECO:0000313" key="7">
    <source>
        <dbReference type="EMBL" id="KAJ3512225.1"/>
    </source>
</evidence>
<sequence>MDYDRKSTVSSFYGGRKSSIDALNHDFPVHQPGAAHGKGRDDGSSFFSPDRPSIDPLNGQRGASAGYNRGSFFLPGREEPLKGGRDEEKDVGGETEAWDVYADFNNAGPRYSSAYGLGQTQSGYTQLPPTPSLPKDEPLDQEGKVEMVTVPAMGPEWAKDEMRQMTKAGKRERKQESRKEFWKSWSRGERGLCGRYFTRKVLIFFLFGLCAVIGIILAFTIPRVPAFAFNAGTPLVAATGDWSTAVPTIFSRAPANFSFPAFASLQADTNANYIPVRFKHMKASVYDLDTNRLVGTGDIGAFTLPAKEFPKLQLPLNFTYIISNDSDTTWNNWYNACKNKGLYADGKRTPVKFRLVLDMSILGLPSSHATSAQISDADCPIELPMNSAVSRLALFAIPGGQPSSMQYQAPSSARTTVGSGVRRRSSGAQPYSNDRSSSVTDSNSCDDSYPSPQLQLIAPPPAPTRRFSRSQPLPPALSEHSGEVVEHSRRSEDSDSYHVYSSVSGSVESDDDEDGDEDEDDQTPRFSELHSSDITPGHTESLLASPRMPCSDKVFFANRTIHTIDSDGLDDCKSPGVTSTTMSVDSGHDTSVASFTTSHRFTQKWPVPVSLKCFDAQPGYKAVYGENDQVVPSLEEGQGMNDSHLAKWTPFKSFLFISAITVFSYGCCILVLAVSTWLNTWDGADVVVVADYDILIVITLSASILLVTALIGITGALLNSRPLLAVYTFLLWPAMASIVTVGYMSYKRATFSLDRKLNLSWSRFYTNAGKQVIQDSLHCCGFYSSMHEAAPTKRCYLRTPLPGCKAGLFNFQHESLQRVWKAAFSIAGLHLVNMVVALLCANHVATSFGKGLTPRQYRLSPEDVKSDAEKIINGVNMQYNFPTTLKG</sequence>
<feature type="compositionally biased region" description="Basic and acidic residues" evidence="5">
    <location>
        <begin position="76"/>
        <end position="92"/>
    </location>
</feature>
<organism evidence="7 8">
    <name type="scientific">Agrocybe chaxingu</name>
    <dbReference type="NCBI Taxonomy" id="84603"/>
    <lineage>
        <taxon>Eukaryota</taxon>
        <taxon>Fungi</taxon>
        <taxon>Dikarya</taxon>
        <taxon>Basidiomycota</taxon>
        <taxon>Agaricomycotina</taxon>
        <taxon>Agaricomycetes</taxon>
        <taxon>Agaricomycetidae</taxon>
        <taxon>Agaricales</taxon>
        <taxon>Agaricineae</taxon>
        <taxon>Strophariaceae</taxon>
        <taxon>Agrocybe</taxon>
    </lineage>
</organism>
<dbReference type="Pfam" id="PF00335">
    <property type="entry name" value="Tetraspanin"/>
    <property type="match status" value="1"/>
</dbReference>
<feature type="compositionally biased region" description="Basic and acidic residues" evidence="5">
    <location>
        <begin position="480"/>
        <end position="496"/>
    </location>
</feature>
<proteinExistence type="predicted"/>
<keyword evidence="8" id="KW-1185">Reference proteome</keyword>
<feature type="transmembrane region" description="Helical" evidence="6">
    <location>
        <begin position="654"/>
        <end position="674"/>
    </location>
</feature>
<feature type="transmembrane region" description="Helical" evidence="6">
    <location>
        <begin position="694"/>
        <end position="717"/>
    </location>
</feature>
<feature type="region of interest" description="Disordered" evidence="5">
    <location>
        <begin position="403"/>
        <end position="545"/>
    </location>
</feature>
<dbReference type="OrthoDB" id="5582002at2759"/>
<keyword evidence="2 6" id="KW-0812">Transmembrane</keyword>
<keyword evidence="3 6" id="KW-1133">Transmembrane helix</keyword>
<feature type="compositionally biased region" description="Polar residues" evidence="5">
    <location>
        <begin position="426"/>
        <end position="446"/>
    </location>
</feature>
<keyword evidence="4 6" id="KW-0472">Membrane</keyword>
<feature type="region of interest" description="Disordered" evidence="5">
    <location>
        <begin position="1"/>
        <end position="92"/>
    </location>
</feature>
<feature type="compositionally biased region" description="Polar residues" evidence="5">
    <location>
        <begin position="403"/>
        <end position="418"/>
    </location>
</feature>
<evidence type="ECO:0000256" key="1">
    <source>
        <dbReference type="ARBA" id="ARBA00004141"/>
    </source>
</evidence>
<feature type="compositionally biased region" description="Low complexity" evidence="5">
    <location>
        <begin position="497"/>
        <end position="507"/>
    </location>
</feature>
<dbReference type="EMBL" id="JANKHO010000272">
    <property type="protein sequence ID" value="KAJ3512225.1"/>
    <property type="molecule type" value="Genomic_DNA"/>
</dbReference>
<evidence type="ECO:0000256" key="5">
    <source>
        <dbReference type="SAM" id="MobiDB-lite"/>
    </source>
</evidence>
<evidence type="ECO:0000256" key="6">
    <source>
        <dbReference type="SAM" id="Phobius"/>
    </source>
</evidence>